<dbReference type="PANTHER" id="PTHR33452">
    <property type="entry name" value="OXIDOREDUCTASE CATD-RELATED"/>
    <property type="match status" value="1"/>
</dbReference>
<dbReference type="AlphaFoldDB" id="A0A5J6N5J0"/>
<comment type="subcellular location">
    <subcellularLocation>
        <location evidence="1">Cell membrane</location>
        <topology evidence="1">Multi-pass membrane protein</topology>
    </subcellularLocation>
</comment>
<accession>A0A5J6N5J0</accession>
<evidence type="ECO:0000256" key="2">
    <source>
        <dbReference type="ARBA" id="ARBA00006679"/>
    </source>
</evidence>
<dbReference type="EMBL" id="CP042582">
    <property type="protein sequence ID" value="QEX24667.1"/>
    <property type="molecule type" value="Genomic_DNA"/>
</dbReference>
<evidence type="ECO:0000256" key="3">
    <source>
        <dbReference type="ARBA" id="ARBA00022475"/>
    </source>
</evidence>
<evidence type="ECO:0008006" key="10">
    <source>
        <dbReference type="Google" id="ProtNLM"/>
    </source>
</evidence>
<reference evidence="8 9" key="1">
    <citation type="submission" date="2019-08" db="EMBL/GenBank/DDBJ databases">
        <title>Hyperibacter terrae gen. nov., sp. nov. and Hyperibacter viscosus sp. nov., two new members in the family Rhodospirillaceae isolated from the rhizosphere of Hypericum perforatum.</title>
        <authorList>
            <person name="Noviana Z."/>
        </authorList>
    </citation>
    <scope>NUCLEOTIDE SEQUENCE [LARGE SCALE GENOMIC DNA]</scope>
    <source>
        <strain evidence="8 9">R5959</strain>
    </source>
</reference>
<organism evidence="8 9">
    <name type="scientific">Hypericibacter adhaerens</name>
    <dbReference type="NCBI Taxonomy" id="2602016"/>
    <lineage>
        <taxon>Bacteria</taxon>
        <taxon>Pseudomonadati</taxon>
        <taxon>Pseudomonadota</taxon>
        <taxon>Alphaproteobacteria</taxon>
        <taxon>Rhodospirillales</taxon>
        <taxon>Dongiaceae</taxon>
        <taxon>Hypericibacter</taxon>
    </lineage>
</organism>
<keyword evidence="5 7" id="KW-1133">Transmembrane helix</keyword>
<evidence type="ECO:0000313" key="8">
    <source>
        <dbReference type="EMBL" id="QEX24667.1"/>
    </source>
</evidence>
<sequence>MSAVDSRAGGRSERLVRGLLGGIGRTAGLVAPPVLRIALALPFFRSGLTRWDGVLSLSVGTTYLFETQFKLHILGGVYDLPVPDLLAFLVAVAEIALPILLVLGLATRFAALALLVMTGVIQLVFPDGWANFHLYWASLALAILALGPGPLSLDRPIDLWFRSRERPDLA</sequence>
<dbReference type="RefSeq" id="WP_151119923.1">
    <property type="nucleotide sequence ID" value="NZ_CP042582.1"/>
</dbReference>
<feature type="transmembrane region" description="Helical" evidence="7">
    <location>
        <begin position="132"/>
        <end position="153"/>
    </location>
</feature>
<evidence type="ECO:0000256" key="6">
    <source>
        <dbReference type="ARBA" id="ARBA00023136"/>
    </source>
</evidence>
<keyword evidence="3" id="KW-1003">Cell membrane</keyword>
<protein>
    <recommendedName>
        <fullName evidence="10">DoxX family protein</fullName>
    </recommendedName>
</protein>
<dbReference type="GO" id="GO:0005886">
    <property type="term" value="C:plasma membrane"/>
    <property type="evidence" value="ECO:0007669"/>
    <property type="project" value="UniProtKB-SubCell"/>
</dbReference>
<dbReference type="KEGG" id="hadh:FRZ61_46080"/>
<dbReference type="Pfam" id="PF07681">
    <property type="entry name" value="DoxX"/>
    <property type="match status" value="1"/>
</dbReference>
<evidence type="ECO:0000256" key="1">
    <source>
        <dbReference type="ARBA" id="ARBA00004651"/>
    </source>
</evidence>
<comment type="similarity">
    <text evidence="2">Belongs to the DoxX family.</text>
</comment>
<dbReference type="InterPro" id="IPR032808">
    <property type="entry name" value="DoxX"/>
</dbReference>
<name>A0A5J6N5J0_9PROT</name>
<keyword evidence="9" id="KW-1185">Reference proteome</keyword>
<dbReference type="Proteomes" id="UP000325797">
    <property type="component" value="Chromosome"/>
</dbReference>
<proteinExistence type="inferred from homology"/>
<evidence type="ECO:0000256" key="5">
    <source>
        <dbReference type="ARBA" id="ARBA00022989"/>
    </source>
</evidence>
<dbReference type="OrthoDB" id="121744at2"/>
<gene>
    <name evidence="8" type="ORF">FRZ61_46080</name>
</gene>
<evidence type="ECO:0000313" key="9">
    <source>
        <dbReference type="Proteomes" id="UP000325797"/>
    </source>
</evidence>
<evidence type="ECO:0000256" key="7">
    <source>
        <dbReference type="SAM" id="Phobius"/>
    </source>
</evidence>
<dbReference type="PANTHER" id="PTHR33452:SF1">
    <property type="entry name" value="INNER MEMBRANE PROTEIN YPHA-RELATED"/>
    <property type="match status" value="1"/>
</dbReference>
<dbReference type="InterPro" id="IPR051907">
    <property type="entry name" value="DoxX-like_oxidoreductase"/>
</dbReference>
<keyword evidence="6 7" id="KW-0472">Membrane</keyword>
<feature type="transmembrane region" description="Helical" evidence="7">
    <location>
        <begin position="109"/>
        <end position="126"/>
    </location>
</feature>
<keyword evidence="4 7" id="KW-0812">Transmembrane</keyword>
<feature type="transmembrane region" description="Helical" evidence="7">
    <location>
        <begin position="85"/>
        <end position="102"/>
    </location>
</feature>
<evidence type="ECO:0000256" key="4">
    <source>
        <dbReference type="ARBA" id="ARBA00022692"/>
    </source>
</evidence>